<dbReference type="Gene3D" id="1.10.238.20">
    <property type="entry name" value="Pheromone/general odorant binding protein domain"/>
    <property type="match status" value="2"/>
</dbReference>
<dbReference type="EMBL" id="CH477685">
    <property type="protein sequence ID" value="EAT37276.1"/>
    <property type="molecule type" value="Genomic_DNA"/>
</dbReference>
<dbReference type="HOGENOM" id="CLU_057764_0_0_1"/>
<evidence type="ECO:0000313" key="8">
    <source>
        <dbReference type="Proteomes" id="UP000682892"/>
    </source>
</evidence>
<accession>Q16S35</accession>
<evidence type="ECO:0000256" key="1">
    <source>
        <dbReference type="ARBA" id="ARBA00004613"/>
    </source>
</evidence>
<dbReference type="InterPro" id="IPR036728">
    <property type="entry name" value="PBP_GOBP_sf"/>
</dbReference>
<dbReference type="Proteomes" id="UP000682892">
    <property type="component" value="Unassembled WGS sequence"/>
</dbReference>
<reference evidence="7" key="1">
    <citation type="submission" date="2005-10" db="EMBL/GenBank/DDBJ databases">
        <authorList>
            <person name="Loftus B.J."/>
            <person name="Nene V.M."/>
            <person name="Hannick L.I."/>
            <person name="Bidwell S."/>
            <person name="Haas B."/>
            <person name="Amedeo P."/>
            <person name="Orvis J."/>
            <person name="Wortman J.R."/>
            <person name="White O.R."/>
            <person name="Salzberg S."/>
            <person name="Shumway M."/>
            <person name="Koo H."/>
            <person name="Zhao Y."/>
            <person name="Holmes M."/>
            <person name="Miller J."/>
            <person name="Schatz M."/>
            <person name="Pop M."/>
            <person name="Pai G."/>
            <person name="Utterback T."/>
            <person name="Rogers Y.-H."/>
            <person name="Kravitz S."/>
            <person name="Fraser C.M."/>
        </authorList>
    </citation>
    <scope>NUCLEOTIDE SEQUENCE</scope>
    <source>
        <strain evidence="7">Liverpool</strain>
    </source>
</reference>
<dbReference type="GO" id="GO:0007608">
    <property type="term" value="P:sensory perception of smell"/>
    <property type="evidence" value="ECO:0007669"/>
    <property type="project" value="TreeGrafter"/>
</dbReference>
<dbReference type="SUPFAM" id="SSF47565">
    <property type="entry name" value="Insect pheromone/odorant-binding proteins"/>
    <property type="match status" value="2"/>
</dbReference>
<evidence type="ECO:0000256" key="4">
    <source>
        <dbReference type="ARBA" id="ARBA00022729"/>
    </source>
</evidence>
<dbReference type="VEuPathDB" id="VectorBase:AAEL022697"/>
<feature type="chain" id="PRO_5014307338" evidence="6">
    <location>
        <begin position="23"/>
        <end position="219"/>
    </location>
</feature>
<keyword evidence="4 6" id="KW-0732">Signal</keyword>
<dbReference type="CDD" id="cd23992">
    <property type="entry name" value="PBP_GOBP"/>
    <property type="match status" value="1"/>
</dbReference>
<dbReference type="Pfam" id="PF01395">
    <property type="entry name" value="PBP_GOBP"/>
    <property type="match status" value="1"/>
</dbReference>
<comment type="subcellular location">
    <subcellularLocation>
        <location evidence="1">Secreted</location>
    </subcellularLocation>
</comment>
<dbReference type="AlphaFoldDB" id="Q16S35"/>
<evidence type="ECO:0000256" key="2">
    <source>
        <dbReference type="ARBA" id="ARBA00008098"/>
    </source>
</evidence>
<dbReference type="GO" id="GO:0005549">
    <property type="term" value="F:odorant binding"/>
    <property type="evidence" value="ECO:0007669"/>
    <property type="project" value="InterPro"/>
</dbReference>
<reference evidence="7" key="2">
    <citation type="journal article" date="2007" name="Science">
        <title>Genome sequence of Aedes aegypti, a major arbovirus vector.</title>
        <authorList>
            <person name="Nene V."/>
            <person name="Wortman J.R."/>
            <person name="Lawson D."/>
            <person name="Haas B."/>
            <person name="Kodira C."/>
            <person name="Tu Z.J."/>
            <person name="Loftus B."/>
            <person name="Xi Z."/>
            <person name="Megy K."/>
            <person name="Grabherr M."/>
            <person name="Ren Q."/>
            <person name="Zdobnov E.M."/>
            <person name="Lobo N.F."/>
            <person name="Campbell K.S."/>
            <person name="Brown S.E."/>
            <person name="Bonaldo M.F."/>
            <person name="Zhu J."/>
            <person name="Sinkins S.P."/>
            <person name="Hogenkamp D.G."/>
            <person name="Amedeo P."/>
            <person name="Arensburger P."/>
            <person name="Atkinson P.W."/>
            <person name="Bidwell S."/>
            <person name="Biedler J."/>
            <person name="Birney E."/>
            <person name="Bruggner R.V."/>
            <person name="Costas J."/>
            <person name="Coy M.R."/>
            <person name="Crabtree J."/>
            <person name="Crawford M."/>
            <person name="Debruyn B."/>
            <person name="Decaprio D."/>
            <person name="Eiglmeier K."/>
            <person name="Eisenstadt E."/>
            <person name="El-Dorry H."/>
            <person name="Gelbart W.M."/>
            <person name="Gomes S.L."/>
            <person name="Hammond M."/>
            <person name="Hannick L.I."/>
            <person name="Hogan J.R."/>
            <person name="Holmes M.H."/>
            <person name="Jaffe D."/>
            <person name="Johnston J.S."/>
            <person name="Kennedy R.C."/>
            <person name="Koo H."/>
            <person name="Kravitz S."/>
            <person name="Kriventseva E.V."/>
            <person name="Kulp D."/>
            <person name="Labutti K."/>
            <person name="Lee E."/>
            <person name="Li S."/>
            <person name="Lovin D.D."/>
            <person name="Mao C."/>
            <person name="Mauceli E."/>
            <person name="Menck C.F."/>
            <person name="Miller J.R."/>
            <person name="Montgomery P."/>
            <person name="Mori A."/>
            <person name="Nascimento A.L."/>
            <person name="Naveira H.F."/>
            <person name="Nusbaum C."/>
            <person name="O'leary S."/>
            <person name="Orvis J."/>
            <person name="Pertea M."/>
            <person name="Quesneville H."/>
            <person name="Reidenbach K.R."/>
            <person name="Rogers Y.H."/>
            <person name="Roth C.W."/>
            <person name="Schneider J.R."/>
            <person name="Schatz M."/>
            <person name="Shumway M."/>
            <person name="Stanke M."/>
            <person name="Stinson E.O."/>
            <person name="Tubio J.M."/>
            <person name="Vanzee J.P."/>
            <person name="Verjovski-Almeida S."/>
            <person name="Werner D."/>
            <person name="White O."/>
            <person name="Wyder S."/>
            <person name="Zeng Q."/>
            <person name="Zhao Q."/>
            <person name="Zhao Y."/>
            <person name="Hill C.A."/>
            <person name="Raikhel A.S."/>
            <person name="Soares M.B."/>
            <person name="Knudson D.L."/>
            <person name="Lee N.H."/>
            <person name="Galagan J."/>
            <person name="Salzberg S.L."/>
            <person name="Paulsen I.T."/>
            <person name="Dimopoulos G."/>
            <person name="Collins F.H."/>
            <person name="Birren B."/>
            <person name="Fraser-Liggett C.M."/>
            <person name="Severson D.W."/>
        </authorList>
    </citation>
    <scope>NUCLEOTIDE SEQUENCE [LARGE SCALE GENOMIC DNA]</scope>
    <source>
        <strain evidence="7">Liverpool</strain>
    </source>
</reference>
<feature type="signal peptide" evidence="6">
    <location>
        <begin position="1"/>
        <end position="22"/>
    </location>
</feature>
<dbReference type="eggNOG" id="ENOG502RTID">
    <property type="taxonomic scope" value="Eukaryota"/>
</dbReference>
<dbReference type="GO" id="GO:0005615">
    <property type="term" value="C:extracellular space"/>
    <property type="evidence" value="ECO:0007669"/>
    <property type="project" value="TreeGrafter"/>
</dbReference>
<dbReference type="PANTHER" id="PTHR11857">
    <property type="entry name" value="ODORANT BINDING PROTEIN-RELATED"/>
    <property type="match status" value="1"/>
</dbReference>
<dbReference type="InterPro" id="IPR006170">
    <property type="entry name" value="PBP/GOBP"/>
</dbReference>
<sequence>MESKTFHFLLPLLCTLASYTEALDHAAILKSPNELQLECSKYLPSIDVSRNVDCTDRCIGLVGRFWNDSIGRPAQTIARYYQPDTGSQDYITRTDQCLCEKVLTVPRNAYCQRASSGLQCYRDNYGQLLTGTPQFVPVTEIRAAQIFWDCAQMLQISRDRLTQIFKDGYNKTSEGRCLIRCFLVRAGLYSDCQGPNIGRFAVQCEGYSAEYEQAAVMTG</sequence>
<gene>
    <name evidence="7" type="ORF">AaeL_AAEL010718</name>
</gene>
<evidence type="ECO:0000313" key="7">
    <source>
        <dbReference type="EMBL" id="EAT37276.1"/>
    </source>
</evidence>
<dbReference type="PANTHER" id="PTHR11857:SF46">
    <property type="entry name" value="GENERAL ODORANT-BINDING PROTEIN 99A-RELATED"/>
    <property type="match status" value="1"/>
</dbReference>
<evidence type="ECO:0000256" key="6">
    <source>
        <dbReference type="SAM" id="SignalP"/>
    </source>
</evidence>
<name>Q16S35_AEDAE</name>
<evidence type="ECO:0000256" key="3">
    <source>
        <dbReference type="ARBA" id="ARBA00022525"/>
    </source>
</evidence>
<keyword evidence="3" id="KW-0964">Secreted</keyword>
<organism evidence="7 8">
    <name type="scientific">Aedes aegypti</name>
    <name type="common">Yellowfever mosquito</name>
    <name type="synonym">Culex aegypti</name>
    <dbReference type="NCBI Taxonomy" id="7159"/>
    <lineage>
        <taxon>Eukaryota</taxon>
        <taxon>Metazoa</taxon>
        <taxon>Ecdysozoa</taxon>
        <taxon>Arthropoda</taxon>
        <taxon>Hexapoda</taxon>
        <taxon>Insecta</taxon>
        <taxon>Pterygota</taxon>
        <taxon>Neoptera</taxon>
        <taxon>Endopterygota</taxon>
        <taxon>Diptera</taxon>
        <taxon>Nematocera</taxon>
        <taxon>Culicoidea</taxon>
        <taxon>Culicidae</taxon>
        <taxon>Culicinae</taxon>
        <taxon>Aedini</taxon>
        <taxon>Aedes</taxon>
        <taxon>Stegomyia</taxon>
    </lineage>
</organism>
<reference evidence="7" key="3">
    <citation type="submission" date="2012-09" db="EMBL/GenBank/DDBJ databases">
        <authorList>
            <consortium name="VectorBase"/>
        </authorList>
    </citation>
    <scope>NUCLEOTIDE SEQUENCE</scope>
    <source>
        <strain evidence="7">Liverpool</strain>
    </source>
</reference>
<proteinExistence type="inferred from homology"/>
<dbReference type="PhylomeDB" id="Q16S35"/>
<evidence type="ECO:0000256" key="5">
    <source>
        <dbReference type="ARBA" id="ARBA00023157"/>
    </source>
</evidence>
<keyword evidence="5" id="KW-1015">Disulfide bond</keyword>
<comment type="similarity">
    <text evidence="2">Belongs to the PBP/GOBP family.</text>
</comment>
<protein>
    <submittedName>
        <fullName evidence="7">AAEL010718-PA</fullName>
    </submittedName>
</protein>
<dbReference type="PaxDb" id="7159-AAEL010718-PA"/>